<comment type="caution">
    <text evidence="6">The sequence shown here is derived from an EMBL/GenBank/DDBJ whole genome shotgun (WGS) entry which is preliminary data.</text>
</comment>
<dbReference type="GO" id="GO:0006508">
    <property type="term" value="P:proteolysis"/>
    <property type="evidence" value="ECO:0007669"/>
    <property type="project" value="UniProtKB-KW"/>
</dbReference>
<feature type="domain" description="Ubiquitin-like protease family profile" evidence="5">
    <location>
        <begin position="381"/>
        <end position="475"/>
    </location>
</feature>
<evidence type="ECO:0000256" key="3">
    <source>
        <dbReference type="ARBA" id="ARBA00022801"/>
    </source>
</evidence>
<proteinExistence type="inferred from homology"/>
<dbReference type="SUPFAM" id="SSF54001">
    <property type="entry name" value="Cysteine proteinases"/>
    <property type="match status" value="1"/>
</dbReference>
<feature type="compositionally biased region" description="Basic residues" evidence="4">
    <location>
        <begin position="36"/>
        <end position="45"/>
    </location>
</feature>
<evidence type="ECO:0000256" key="4">
    <source>
        <dbReference type="SAM" id="MobiDB-lite"/>
    </source>
</evidence>
<sequence length="495" mass="55307">MQICDLVPSEAEMAMPYMDGVQYNKTNQPEFSCGSYRRKNRKRKSANPASMSGESVPLVTDIGVGPAHVADDDDDFVDPPRRCEVTSHQETSNAAEGPSAPQHSPNEPQYHGTERSDQTKKINEIMKMQEQIKCDMTEIRTNMQFLSESVTAMISSTMDEILRLFNDRKGSPVKEFGDTEPAVVGGEESHVVEEVHKIDEVENQEPVVDRKGKGKVDLSDDATFECSLQPPSFDLGFGYTQLDVSHSAEIQKRVDAVISDVVTASANVEEEESPTSKPPSELQMKRVSKPARILCSPFVAGAGKLFRHDDNIIVFRSYKDNVEKADKSTFLGWFQRGYKPKKRKKFNEHDDVIKPAFVIDSYPVGNKTWFHQLVDPEMSLNSGVLKGVEPYVKILPALMNALGISKKDPDYNGSGCMELKVTVDTAIPQQMNGHDCGVFVILYALYILRDGRCSIPQKFDVAKCRLDIASLLYKHRETYVKNPRQATKGEGIVIE</sequence>
<feature type="compositionally biased region" description="Basic and acidic residues" evidence="4">
    <location>
        <begin position="78"/>
        <end position="87"/>
    </location>
</feature>
<evidence type="ECO:0000259" key="5">
    <source>
        <dbReference type="Pfam" id="PF02902"/>
    </source>
</evidence>
<reference evidence="6 7" key="1">
    <citation type="submission" date="2019-12" db="EMBL/GenBank/DDBJ databases">
        <authorList>
            <person name="Alioto T."/>
            <person name="Alioto T."/>
            <person name="Gomez Garrido J."/>
        </authorList>
    </citation>
    <scope>NUCLEOTIDE SEQUENCE [LARGE SCALE GENOMIC DNA]</scope>
</reference>
<keyword evidence="7" id="KW-1185">Reference proteome</keyword>
<protein>
    <submittedName>
        <fullName evidence="6">Sentrin-specific protease 1-like</fullName>
    </submittedName>
</protein>
<dbReference type="InterPro" id="IPR003653">
    <property type="entry name" value="Peptidase_C48_C"/>
</dbReference>
<dbReference type="GO" id="GO:0008234">
    <property type="term" value="F:cysteine-type peptidase activity"/>
    <property type="evidence" value="ECO:0007669"/>
    <property type="project" value="InterPro"/>
</dbReference>
<evidence type="ECO:0000313" key="7">
    <source>
        <dbReference type="Proteomes" id="UP000594638"/>
    </source>
</evidence>
<organism evidence="6 7">
    <name type="scientific">Olea europaea subsp. europaea</name>
    <dbReference type="NCBI Taxonomy" id="158383"/>
    <lineage>
        <taxon>Eukaryota</taxon>
        <taxon>Viridiplantae</taxon>
        <taxon>Streptophyta</taxon>
        <taxon>Embryophyta</taxon>
        <taxon>Tracheophyta</taxon>
        <taxon>Spermatophyta</taxon>
        <taxon>Magnoliopsida</taxon>
        <taxon>eudicotyledons</taxon>
        <taxon>Gunneridae</taxon>
        <taxon>Pentapetalae</taxon>
        <taxon>asterids</taxon>
        <taxon>lamiids</taxon>
        <taxon>Lamiales</taxon>
        <taxon>Oleaceae</taxon>
        <taxon>Oleeae</taxon>
        <taxon>Olea</taxon>
    </lineage>
</organism>
<comment type="similarity">
    <text evidence="1">Belongs to the peptidase C48 family.</text>
</comment>
<dbReference type="AlphaFoldDB" id="A0A8S0VJE3"/>
<feature type="region of interest" description="Disordered" evidence="4">
    <location>
        <begin position="23"/>
        <end position="117"/>
    </location>
</feature>
<dbReference type="EMBL" id="CACTIH010010821">
    <property type="protein sequence ID" value="CAA3033698.1"/>
    <property type="molecule type" value="Genomic_DNA"/>
</dbReference>
<gene>
    <name evidence="6" type="ORF">OLEA9_A030853</name>
</gene>
<dbReference type="Pfam" id="PF02902">
    <property type="entry name" value="Peptidase_C48"/>
    <property type="match status" value="1"/>
</dbReference>
<dbReference type="InterPro" id="IPR038765">
    <property type="entry name" value="Papain-like_cys_pep_sf"/>
</dbReference>
<evidence type="ECO:0000256" key="2">
    <source>
        <dbReference type="ARBA" id="ARBA00022670"/>
    </source>
</evidence>
<dbReference type="OrthoDB" id="1694156at2759"/>
<evidence type="ECO:0000313" key="6">
    <source>
        <dbReference type="EMBL" id="CAA3033698.1"/>
    </source>
</evidence>
<name>A0A8S0VJE3_OLEEU</name>
<dbReference type="Gramene" id="OE9A030853T1">
    <property type="protein sequence ID" value="OE9A030853C1"/>
    <property type="gene ID" value="OE9A030853"/>
</dbReference>
<evidence type="ECO:0000256" key="1">
    <source>
        <dbReference type="ARBA" id="ARBA00005234"/>
    </source>
</evidence>
<keyword evidence="2 6" id="KW-0645">Protease</keyword>
<keyword evidence="3" id="KW-0378">Hydrolase</keyword>
<accession>A0A8S0VJE3</accession>
<dbReference type="Gene3D" id="3.40.395.10">
    <property type="entry name" value="Adenoviral Proteinase, Chain A"/>
    <property type="match status" value="1"/>
</dbReference>
<dbReference type="Proteomes" id="UP000594638">
    <property type="component" value="Unassembled WGS sequence"/>
</dbReference>